<evidence type="ECO:0000259" key="5">
    <source>
        <dbReference type="PROSITE" id="PS50853"/>
    </source>
</evidence>
<evidence type="ECO:0000256" key="4">
    <source>
        <dbReference type="SAM" id="SignalP"/>
    </source>
</evidence>
<dbReference type="Gene3D" id="2.60.120.970">
    <property type="match status" value="1"/>
</dbReference>
<dbReference type="InterPro" id="IPR003961">
    <property type="entry name" value="FN3_dom"/>
</dbReference>
<sequence>MKKTKVIVSTLLLFPLLTSIVCAAPLTYSSTTGLIQKQSKSTVSDSVYSETNTGLPSGNDKIIKELVENRTSNSKVYLKEDGSYKAVITATPQHYEDSNGQFQDINLKLIDEADIDTTRPITSKQFILANQREGVTKLSKDRNVTSYRALQIPYDVKIPKDYSKGYSIGKGQDKLTFIPQDAATVTGSVYKNSIIYNSVWRETNVEIDVKENGLKETLVVQSEAAPHTFSFEVKGQLSNNFTSEEFVIKPAWLEDSVGNRRDVSQHLRREGNKTYIDFSYENTGLIYPLKIDPTVVVQPDSRTGKDAEISNYYYSLGRNFGSDTTAAIGHANDGTDRGFFVQFPINTFQGHVITSAQLKLYMFAISYPPAEFSTVNVHNVTSAWSEDTITWVNSFNIYESNSVAKITNISRDQANYWWNFDVTSLVSQWSNGSVTNNGMYLDNTATGYWNILTSEYSDASLRPQLVVNYVPDPPTAPVIISPSNGQILDGVSTIVWNASTDPLFVQSSLRYQIQLSTNGGANWSDIISLTNSGTVSYNYDFSGVTATTNAVIRIRGCNGEVYGNWGTSSNFTIKHNQPPNQPSNLSPGSDSLTSPLLIAGTSPALNWSFSDPDAGDTQSAYQIEIYNGSTLVKDSGWVSSSTSSYTVPISTLVPNVSYSWRVRTKDKKGAISAFSNSKYIKTNSLPTLSITSYSDGQIVPDNVLSFTWTYSDANGQTQSAYRVQGSKDNWASVNFDSGSVSGIATSFTTAPLANGQWDFRISVSDGMEWSQWRYRNDLQLPSNFEPNDTQSASFPVLYNTPYSTLISSSSDIDWYSYSPSQSGVDEVLLTVPAGLNYDVYIYDKNMNLLAFGARSPGVAEDIIYKVNSGTAEKYYIKVVGVGGNASTTAQYTLNVARMNLNYQTIYLYDENGNIKSKTTTVGN</sequence>
<dbReference type="Pfam" id="PF25788">
    <property type="entry name" value="Ig_Rha78A_N"/>
    <property type="match status" value="1"/>
</dbReference>
<dbReference type="EMBL" id="JBHUME010000011">
    <property type="protein sequence ID" value="MFD2614214.1"/>
    <property type="molecule type" value="Genomic_DNA"/>
</dbReference>
<dbReference type="Proteomes" id="UP001597541">
    <property type="component" value="Unassembled WGS sequence"/>
</dbReference>
<dbReference type="PROSITE" id="PS50853">
    <property type="entry name" value="FN3"/>
    <property type="match status" value="2"/>
</dbReference>
<comment type="subcellular location">
    <subcellularLocation>
        <location evidence="1">Secreted</location>
    </subcellularLocation>
</comment>
<dbReference type="NCBIfam" id="NF033679">
    <property type="entry name" value="DNRLRE_dom"/>
    <property type="match status" value="1"/>
</dbReference>
<keyword evidence="7" id="KW-1185">Reference proteome</keyword>
<comment type="caution">
    <text evidence="6">The sequence shown here is derived from an EMBL/GenBank/DDBJ whole genome shotgun (WGS) entry which is preliminary data.</text>
</comment>
<feature type="domain" description="Fibronectin type-III" evidence="5">
    <location>
        <begin position="581"/>
        <end position="685"/>
    </location>
</feature>
<proteinExistence type="predicted"/>
<dbReference type="Gene3D" id="2.60.120.380">
    <property type="match status" value="1"/>
</dbReference>
<evidence type="ECO:0000256" key="1">
    <source>
        <dbReference type="ARBA" id="ARBA00004613"/>
    </source>
</evidence>
<evidence type="ECO:0000313" key="7">
    <source>
        <dbReference type="Proteomes" id="UP001597541"/>
    </source>
</evidence>
<dbReference type="SUPFAM" id="SSF49265">
    <property type="entry name" value="Fibronectin type III"/>
    <property type="match status" value="2"/>
</dbReference>
<feature type="signal peptide" evidence="4">
    <location>
        <begin position="1"/>
        <end position="23"/>
    </location>
</feature>
<dbReference type="Gene3D" id="2.60.40.10">
    <property type="entry name" value="Immunoglobulins"/>
    <property type="match status" value="2"/>
</dbReference>
<dbReference type="RefSeq" id="WP_377604833.1">
    <property type="nucleotide sequence ID" value="NZ_JBHUME010000011.1"/>
</dbReference>
<feature type="chain" id="PRO_5045851810" evidence="4">
    <location>
        <begin position="24"/>
        <end position="923"/>
    </location>
</feature>
<feature type="domain" description="Fibronectin type-III" evidence="5">
    <location>
        <begin position="473"/>
        <end position="576"/>
    </location>
</feature>
<evidence type="ECO:0000313" key="6">
    <source>
        <dbReference type="EMBL" id="MFD2614214.1"/>
    </source>
</evidence>
<dbReference type="InterPro" id="IPR013783">
    <property type="entry name" value="Ig-like_fold"/>
</dbReference>
<gene>
    <name evidence="6" type="ORF">ACFSUF_17535</name>
</gene>
<organism evidence="6 7">
    <name type="scientific">Paenibacillus gansuensis</name>
    <dbReference type="NCBI Taxonomy" id="306542"/>
    <lineage>
        <taxon>Bacteria</taxon>
        <taxon>Bacillati</taxon>
        <taxon>Bacillota</taxon>
        <taxon>Bacilli</taxon>
        <taxon>Bacillales</taxon>
        <taxon>Paenibacillaceae</taxon>
        <taxon>Paenibacillus</taxon>
    </lineage>
</organism>
<protein>
    <submittedName>
        <fullName evidence="6">DNRLRE domain-containing protein</fullName>
    </submittedName>
</protein>
<dbReference type="Pfam" id="PF24517">
    <property type="entry name" value="CBM96"/>
    <property type="match status" value="1"/>
</dbReference>
<keyword evidence="3 4" id="KW-0732">Signal</keyword>
<dbReference type="InterPro" id="IPR036116">
    <property type="entry name" value="FN3_sf"/>
</dbReference>
<name>A0ABW5PGF5_9BACL</name>
<dbReference type="SUPFAM" id="SSF89260">
    <property type="entry name" value="Collagen-binding domain"/>
    <property type="match status" value="1"/>
</dbReference>
<evidence type="ECO:0000256" key="2">
    <source>
        <dbReference type="ARBA" id="ARBA00022525"/>
    </source>
</evidence>
<dbReference type="InterPro" id="IPR055372">
    <property type="entry name" value="CBM96"/>
</dbReference>
<reference evidence="7" key="1">
    <citation type="journal article" date="2019" name="Int. J. Syst. Evol. Microbiol.">
        <title>The Global Catalogue of Microorganisms (GCM) 10K type strain sequencing project: providing services to taxonomists for standard genome sequencing and annotation.</title>
        <authorList>
            <consortium name="The Broad Institute Genomics Platform"/>
            <consortium name="The Broad Institute Genome Sequencing Center for Infectious Disease"/>
            <person name="Wu L."/>
            <person name="Ma J."/>
        </authorList>
    </citation>
    <scope>NUCLEOTIDE SEQUENCE [LARGE SCALE GENOMIC DNA]</scope>
    <source>
        <strain evidence="7">KCTC 3950</strain>
    </source>
</reference>
<evidence type="ECO:0000256" key="3">
    <source>
        <dbReference type="ARBA" id="ARBA00022729"/>
    </source>
</evidence>
<keyword evidence="2" id="KW-0964">Secreted</keyword>
<accession>A0ABW5PGF5</accession>